<dbReference type="EMBL" id="CAJOBD010000053">
    <property type="protein sequence ID" value="CAF3555071.1"/>
    <property type="molecule type" value="Genomic_DNA"/>
</dbReference>
<dbReference type="SMART" id="SM00397">
    <property type="entry name" value="t_SNARE"/>
    <property type="match status" value="1"/>
</dbReference>
<feature type="transmembrane region" description="Helical" evidence="2">
    <location>
        <begin position="236"/>
        <end position="256"/>
    </location>
</feature>
<sequence>MSSYQTAPYTHFHELIDTWTKHAQSIETQAKNLSEKARVLGTPSDTPEIRTRLDEDERRLHNLATKTKTVLKELTDEMIKRKKELSRNDLDMVTKVKTAMNNALKNYEDVITSISKRRQQFQPTTNDTLIDLGNANLSEDDIHQRLQLQQQMKISNNLLVQQNEEQFAIEEQVQLVQADVIEINHMMRDIGAIVSEQSPIIANVEQNVSAANDHIIAGNQQLLGASRHQKKYRKKLCWLLLIFLVIALIVAIVIIIKLKA</sequence>
<dbReference type="AlphaFoldDB" id="A0A813VTK0"/>
<dbReference type="GO" id="GO:0005484">
    <property type="term" value="F:SNAP receptor activity"/>
    <property type="evidence" value="ECO:0007669"/>
    <property type="project" value="TreeGrafter"/>
</dbReference>
<comment type="caution">
    <text evidence="4">The sequence shown here is derived from an EMBL/GenBank/DDBJ whole genome shotgun (WGS) entry which is preliminary data.</text>
</comment>
<keyword evidence="2" id="KW-1133">Transmembrane helix</keyword>
<dbReference type="Proteomes" id="UP000663864">
    <property type="component" value="Unassembled WGS sequence"/>
</dbReference>
<dbReference type="GO" id="GO:0000149">
    <property type="term" value="F:SNARE binding"/>
    <property type="evidence" value="ECO:0007669"/>
    <property type="project" value="TreeGrafter"/>
</dbReference>
<dbReference type="PROSITE" id="PS50192">
    <property type="entry name" value="T_SNARE"/>
    <property type="match status" value="1"/>
</dbReference>
<dbReference type="Pfam" id="PF14523">
    <property type="entry name" value="Syntaxin_2"/>
    <property type="match status" value="1"/>
</dbReference>
<dbReference type="Gene3D" id="1.20.58.70">
    <property type="match status" value="1"/>
</dbReference>
<feature type="domain" description="T-SNARE coiled-coil homology" evidence="3">
    <location>
        <begin position="171"/>
        <end position="225"/>
    </location>
</feature>
<dbReference type="Proteomes" id="UP000663836">
    <property type="component" value="Unassembled WGS sequence"/>
</dbReference>
<dbReference type="PANTHER" id="PTHR19957">
    <property type="entry name" value="SYNTAXIN"/>
    <property type="match status" value="1"/>
</dbReference>
<dbReference type="InterPro" id="IPR045242">
    <property type="entry name" value="Syntaxin"/>
</dbReference>
<dbReference type="Gene3D" id="1.20.5.110">
    <property type="match status" value="1"/>
</dbReference>
<dbReference type="InterPro" id="IPR006011">
    <property type="entry name" value="Syntaxin_N"/>
</dbReference>
<dbReference type="Pfam" id="PF05739">
    <property type="entry name" value="SNARE"/>
    <property type="match status" value="1"/>
</dbReference>
<keyword evidence="2" id="KW-0812">Transmembrane</keyword>
<gene>
    <name evidence="5" type="ORF">JBS370_LOCUS1547</name>
    <name evidence="4" type="ORF">ZHD862_LOCUS4568</name>
</gene>
<comment type="similarity">
    <text evidence="1">Belongs to the syntaxin family.</text>
</comment>
<evidence type="ECO:0000256" key="2">
    <source>
        <dbReference type="SAM" id="Phobius"/>
    </source>
</evidence>
<dbReference type="GO" id="GO:0048278">
    <property type="term" value="P:vesicle docking"/>
    <property type="evidence" value="ECO:0007669"/>
    <property type="project" value="TreeGrafter"/>
</dbReference>
<dbReference type="GO" id="GO:0006886">
    <property type="term" value="P:intracellular protein transport"/>
    <property type="evidence" value="ECO:0007669"/>
    <property type="project" value="TreeGrafter"/>
</dbReference>
<evidence type="ECO:0000313" key="6">
    <source>
        <dbReference type="Proteomes" id="UP000663864"/>
    </source>
</evidence>
<proteinExistence type="inferred from homology"/>
<evidence type="ECO:0000256" key="1">
    <source>
        <dbReference type="ARBA" id="ARBA00009063"/>
    </source>
</evidence>
<evidence type="ECO:0000313" key="5">
    <source>
        <dbReference type="EMBL" id="CAF3555071.1"/>
    </source>
</evidence>
<keyword evidence="2" id="KW-0472">Membrane</keyword>
<dbReference type="InterPro" id="IPR010989">
    <property type="entry name" value="SNARE"/>
</dbReference>
<dbReference type="GO" id="GO:0031201">
    <property type="term" value="C:SNARE complex"/>
    <property type="evidence" value="ECO:0007669"/>
    <property type="project" value="TreeGrafter"/>
</dbReference>
<evidence type="ECO:0000259" key="3">
    <source>
        <dbReference type="PROSITE" id="PS50192"/>
    </source>
</evidence>
<organism evidence="4 6">
    <name type="scientific">Rotaria sordida</name>
    <dbReference type="NCBI Taxonomy" id="392033"/>
    <lineage>
        <taxon>Eukaryota</taxon>
        <taxon>Metazoa</taxon>
        <taxon>Spiralia</taxon>
        <taxon>Gnathifera</taxon>
        <taxon>Rotifera</taxon>
        <taxon>Eurotatoria</taxon>
        <taxon>Bdelloidea</taxon>
        <taxon>Philodinida</taxon>
        <taxon>Philodinidae</taxon>
        <taxon>Rotaria</taxon>
    </lineage>
</organism>
<accession>A0A813VTK0</accession>
<protein>
    <recommendedName>
        <fullName evidence="3">t-SNARE coiled-coil homology domain-containing protein</fullName>
    </recommendedName>
</protein>
<name>A0A813VTK0_9BILA</name>
<dbReference type="SUPFAM" id="SSF47661">
    <property type="entry name" value="t-snare proteins"/>
    <property type="match status" value="1"/>
</dbReference>
<dbReference type="GO" id="GO:0006906">
    <property type="term" value="P:vesicle fusion"/>
    <property type="evidence" value="ECO:0007669"/>
    <property type="project" value="TreeGrafter"/>
</dbReference>
<dbReference type="InterPro" id="IPR000727">
    <property type="entry name" value="T_SNARE_dom"/>
</dbReference>
<evidence type="ECO:0000313" key="4">
    <source>
        <dbReference type="EMBL" id="CAF0844854.1"/>
    </source>
</evidence>
<dbReference type="GO" id="GO:0012505">
    <property type="term" value="C:endomembrane system"/>
    <property type="evidence" value="ECO:0007669"/>
    <property type="project" value="TreeGrafter"/>
</dbReference>
<dbReference type="EMBL" id="CAJNOT010000112">
    <property type="protein sequence ID" value="CAF0844854.1"/>
    <property type="molecule type" value="Genomic_DNA"/>
</dbReference>
<reference evidence="4" key="1">
    <citation type="submission" date="2021-02" db="EMBL/GenBank/DDBJ databases">
        <authorList>
            <person name="Nowell W R."/>
        </authorList>
    </citation>
    <scope>NUCLEOTIDE SEQUENCE</scope>
</reference>